<evidence type="ECO:0000313" key="3">
    <source>
        <dbReference type="EMBL" id="RVU19137.1"/>
    </source>
</evidence>
<dbReference type="InterPro" id="IPR023214">
    <property type="entry name" value="HAD_sf"/>
</dbReference>
<dbReference type="NCBIfam" id="TIGR01549">
    <property type="entry name" value="HAD-SF-IA-v1"/>
    <property type="match status" value="1"/>
</dbReference>
<sequence length="1850" mass="202408">MTSKPNHSVQALSEISRLAIEQPIVSFDIFDTLVRRRFLAVNEVHDTVSAYLLGRLGRFGTVGPGRLTLARYNTGNFLKTSPHLAIEEPDLETIWTQVLRSFPGAAPHDEGLVRDVVRFEYDLELQNLAAVDGAAQMLARLKARGKRLIAVSDMYFPGAWIEEILTRLGLRDFFEHVFVSLDEGATKQTGRLFEVVLDRLGVAASDVMHCGDNPHSDIAMGRGAGLAVTHVDQHAHLHLERPAYGRRPDIHDEIADLVKLFLLHTRFHALNNRSDHLYFLSRDGLLLNRVWQDWDWPLLRDHLAGIGTSDLFLSRATSCWLALNFNADWLPQAIGFAFWLCHGRATGRQISDLLGIAEVPEVLGGGSYDSATQSDLVVQAYRRATLSEAIRASLLRKRGLAERYLDQLGFFEHRRVTLCDVGYSGTVARDLNSFFLQESPRAGAPRPPTIDLALIATNGNHAQNAVLAQPYVVFAARSLLESHAMPASLVDSYAWLEFFFKHPTYGPLLAYEARGDRVAPCFETGPTPEAEYPSETVLKAAGHRPEDVILLWMALTEHWSFLTEPLLARFAAPDLPTLRQMQAEIYEADAVSGRRRSVAAVLPDLSADEIYRYAKRHDYWIPGSILASARRVPDAAPSPAAAAPRRSVLRRVLDDRRVRSLVARRLLLRRVRSGARPFDPDFYRVYHPDLRLMDDAALLRHFLDFGIREGRAGTPEDLIARLERGRGPLPPDFDPEEYQTLHPDLGFVEPWRAKEHYLVFGRQEGRAYRGDFGLQDDEFAELVSRGLVRLDPAEQAERDGGMPVSAILFRRAGLRRGAWLHHLQVAEFQALNGGWSGPLVSRAHAVAAFLREGITRLAPLGLASRFDPAFHRGRHPELGDLDDEALYRHWLDQGAGAGEPPSAAARLTALVEQQDFPSAFRVGLFRSRHAAPAADEDAPAGAGGAAAPDDVDLLARFMDGDYTAFPDLVDGPGAARLWEVYARRARGRGLLDAARQGYENALRAGGTPGRIWHQIGDIDRVQGRPAQALAGFQTAIDAGRTDRWSYIEGAGLAARLGDFARALAILAAGRAAWADKETWRRARDGVLRSWFDHAAAEPAAAGLPAFLAGFRAAVAEEVPAFGPRRLPGHETLVVSDGSLFDGEGGDERSGEAGLRDRFGPNVRLVRRERRAEAVGRLPWASCLVLHEARADLDVIRLAEYARALGIPVLYWIGGFDGRAAPPFRGSPGPALRALLSCERARFAMGLCDSGVAPLPEALLALEALTRDRRAVCIGALARPPAAQPGPAGAATVLVRLPGGEVPAEMTALLRTLLAERPGLRVLLGAGRVPPDLLAFAHRVRAVPLGGLDGRDLDVMRQAACVIDLAGADASGAEAAALGLPCLHVGRSARPGADAFGQPAAGWRAAAGILRHWIDEPERRRETGHRARAAFEARYVPATGPAVPRPPTPRPERPRILFANVFFPPQTIGGATRVLKDNVDLFLEQAGDAIDFAVLTSDDDNDASGAARIDAYRGIPVFRIATPQEIDMDWRPHNPRVGEYAAEVIRLVKPDLVHIHCLQRLSVAVAEACEAAGVPYLVTLHDAWWLSDYSFLTDEDGRLCLPGRNLPEQEFSRRIGPAESLARGERLRSALGKARALLSVSEPFADLFRSCGFEARVVANGVSRLDPAERVPARGRVRLLHLGGTQAHKGAYLIEAALRATAFAHLELTIVNLFRDPGDDSETVWGTTPVRILGKVPSDRVAELYANADVLVAPSTWPESFGLVSREAAASGCWVVASRLGAMGEVVRPGENGFLVDVAGPDDLTGVLRRIDADPDRYTRPPAHRPALRTADDQGRELLEIYAALLAEAGR</sequence>
<dbReference type="InterPro" id="IPR011990">
    <property type="entry name" value="TPR-like_helical_dom_sf"/>
</dbReference>
<comment type="caution">
    <text evidence="3">The sequence shown here is derived from an EMBL/GenBank/DDBJ whole genome shotgun (WGS) entry which is preliminary data.</text>
</comment>
<dbReference type="Pfam" id="PF00534">
    <property type="entry name" value="Glycos_transf_1"/>
    <property type="match status" value="1"/>
</dbReference>
<evidence type="ECO:0000259" key="1">
    <source>
        <dbReference type="Pfam" id="PF00534"/>
    </source>
</evidence>
<dbReference type="Pfam" id="PF00702">
    <property type="entry name" value="Hydrolase"/>
    <property type="match status" value="1"/>
</dbReference>
<dbReference type="InterPro" id="IPR028098">
    <property type="entry name" value="Glyco_trans_4-like_N"/>
</dbReference>
<dbReference type="InterPro" id="IPR006439">
    <property type="entry name" value="HAD-SF_hydro_IA"/>
</dbReference>
<dbReference type="Proteomes" id="UP000286997">
    <property type="component" value="Unassembled WGS sequence"/>
</dbReference>
<protein>
    <submittedName>
        <fullName evidence="3">Glycosyltransferase</fullName>
    </submittedName>
</protein>
<dbReference type="RefSeq" id="WP_127728574.1">
    <property type="nucleotide sequence ID" value="NZ_SACP01000007.1"/>
</dbReference>
<feature type="domain" description="Glycosyl transferase family 1" evidence="1">
    <location>
        <begin position="1729"/>
        <end position="1817"/>
    </location>
</feature>
<dbReference type="Gene3D" id="1.25.40.10">
    <property type="entry name" value="Tetratricopeptide repeat domain"/>
    <property type="match status" value="1"/>
</dbReference>
<dbReference type="GO" id="GO:0016757">
    <property type="term" value="F:glycosyltransferase activity"/>
    <property type="evidence" value="ECO:0007669"/>
    <property type="project" value="InterPro"/>
</dbReference>
<feature type="domain" description="Glycosyltransferase subfamily 4-like N-terminal" evidence="2">
    <location>
        <begin position="1468"/>
        <end position="1661"/>
    </location>
</feature>
<dbReference type="EMBL" id="SACP01000007">
    <property type="protein sequence ID" value="RVU19137.1"/>
    <property type="molecule type" value="Genomic_DNA"/>
</dbReference>
<evidence type="ECO:0000313" key="4">
    <source>
        <dbReference type="Proteomes" id="UP000286997"/>
    </source>
</evidence>
<dbReference type="InterPro" id="IPR050194">
    <property type="entry name" value="Glycosyltransferase_grp1"/>
</dbReference>
<organism evidence="3 4">
    <name type="scientific">Methylobacterium oryzihabitans</name>
    <dbReference type="NCBI Taxonomy" id="2499852"/>
    <lineage>
        <taxon>Bacteria</taxon>
        <taxon>Pseudomonadati</taxon>
        <taxon>Pseudomonadota</taxon>
        <taxon>Alphaproteobacteria</taxon>
        <taxon>Hyphomicrobiales</taxon>
        <taxon>Methylobacteriaceae</taxon>
        <taxon>Methylobacterium</taxon>
    </lineage>
</organism>
<dbReference type="PANTHER" id="PTHR45947:SF13">
    <property type="entry name" value="TRANSFERASE"/>
    <property type="match status" value="1"/>
</dbReference>
<gene>
    <name evidence="3" type="ORF">EOE48_09625</name>
</gene>
<dbReference type="SUPFAM" id="SSF53756">
    <property type="entry name" value="UDP-Glycosyltransferase/glycogen phosphorylase"/>
    <property type="match status" value="1"/>
</dbReference>
<proteinExistence type="predicted"/>
<name>A0A437PA33_9HYPH</name>
<reference evidence="3 4" key="1">
    <citation type="submission" date="2019-01" db="EMBL/GenBank/DDBJ databases">
        <authorList>
            <person name="Chen W.-M."/>
        </authorList>
    </citation>
    <scope>NUCLEOTIDE SEQUENCE [LARGE SCALE GENOMIC DNA]</scope>
    <source>
        <strain evidence="3 4">TER-1</strain>
    </source>
</reference>
<dbReference type="InterPro" id="IPR001296">
    <property type="entry name" value="Glyco_trans_1"/>
</dbReference>
<dbReference type="Gene3D" id="3.40.50.1000">
    <property type="entry name" value="HAD superfamily/HAD-like"/>
    <property type="match status" value="1"/>
</dbReference>
<dbReference type="Gene3D" id="3.40.50.2000">
    <property type="entry name" value="Glycogen Phosphorylase B"/>
    <property type="match status" value="2"/>
</dbReference>
<dbReference type="SUPFAM" id="SSF56784">
    <property type="entry name" value="HAD-like"/>
    <property type="match status" value="1"/>
</dbReference>
<accession>A0A437PA33</accession>
<dbReference type="PANTHER" id="PTHR45947">
    <property type="entry name" value="SULFOQUINOVOSYL TRANSFERASE SQD2"/>
    <property type="match status" value="1"/>
</dbReference>
<dbReference type="OrthoDB" id="9801573at2"/>
<dbReference type="InterPro" id="IPR036412">
    <property type="entry name" value="HAD-like_sf"/>
</dbReference>
<evidence type="ECO:0000259" key="2">
    <source>
        <dbReference type="Pfam" id="PF13439"/>
    </source>
</evidence>
<dbReference type="CDD" id="cd03823">
    <property type="entry name" value="GT4_ExpE7-like"/>
    <property type="match status" value="1"/>
</dbReference>
<dbReference type="SUPFAM" id="SSF48452">
    <property type="entry name" value="TPR-like"/>
    <property type="match status" value="1"/>
</dbReference>
<keyword evidence="3" id="KW-0808">Transferase</keyword>
<dbReference type="Pfam" id="PF13439">
    <property type="entry name" value="Glyco_transf_4"/>
    <property type="match status" value="1"/>
</dbReference>
<keyword evidence="4" id="KW-1185">Reference proteome</keyword>